<dbReference type="RefSeq" id="WP_183965999.1">
    <property type="nucleotide sequence ID" value="NZ_BAABEW010000001.1"/>
</dbReference>
<evidence type="ECO:0000313" key="1">
    <source>
        <dbReference type="EMBL" id="MBB5271540.1"/>
    </source>
</evidence>
<comment type="caution">
    <text evidence="1">The sequence shown here is derived from an EMBL/GenBank/DDBJ whole genome shotgun (WGS) entry which is preliminary data.</text>
</comment>
<protein>
    <recommendedName>
        <fullName evidence="3">Portal protein</fullName>
    </recommendedName>
</protein>
<gene>
    <name evidence="1" type="ORF">HNQ70_001550</name>
</gene>
<sequence length="629" mass="71503">MDPTQTAPAEGYREEPQADELARKWNKRIAHARTHWEKFHKRVRHNRRTVTGFDWNADPASKDFYKLRANLIHGTITAILPNIYARNPEISAQPLYKADNLKLLCQTLETVTNRHLDKADLKGRAKMTVRSALTSSFGVVKVMYQRDIRRDPIIQSRINDTQDNILEIERLLADIEDPNQRGDLEAKRAELDQLMGALNEQVEITAAEGLVIDRVLTENLLIDPSVCEFWDYRDADWLCQIIPMKKSQAEATYKIKLDKAKAYQDTQQTGKRDGRIASGSTSLDEDRQIAILEIWDKTTQRVYTMAEGCDYWLREPYSPPKAGERWYPFFLLPFQIVDGQFVGPSLVDLTERLQDEHNEARDGFNKHRELCKPGWVASADINEKSIKRYADSELGEITLIDTEGKPLQQVIQPRQHPPIDPAVYDTAAVRYDWEQVTGMQDAARSTVVNPKTATEASIMQQALSGRVSEFRDQVEDWLQEIAQYGAQVLLMELTPAQVERIMGPTETQVVDVGGMQMQVPVKHYDWPELSREQVFDMIEMKIRAGTTGAPDKAEQQENWGKVLPVIQSLVGSILQARATGQDAEPFINLLRETLKRFDERLDVEQFIPKAPAMPPGMPAAMPAPMPAAA</sequence>
<dbReference type="Proteomes" id="UP000532440">
    <property type="component" value="Unassembled WGS sequence"/>
</dbReference>
<dbReference type="AlphaFoldDB" id="A0A7W8M8Q9"/>
<evidence type="ECO:0000313" key="2">
    <source>
        <dbReference type="Proteomes" id="UP000532440"/>
    </source>
</evidence>
<reference evidence="1 2" key="1">
    <citation type="submission" date="2020-08" db="EMBL/GenBank/DDBJ databases">
        <title>Genomic Encyclopedia of Type Strains, Phase IV (KMG-IV): sequencing the most valuable type-strain genomes for metagenomic binning, comparative biology and taxonomic classification.</title>
        <authorList>
            <person name="Goeker M."/>
        </authorList>
    </citation>
    <scope>NUCLEOTIDE SEQUENCE [LARGE SCALE GENOMIC DNA]</scope>
    <source>
        <strain evidence="1 2">DSM 29781</strain>
    </source>
</reference>
<organism evidence="1 2">
    <name type="scientific">Quisquiliibacterium transsilvanicum</name>
    <dbReference type="NCBI Taxonomy" id="1549638"/>
    <lineage>
        <taxon>Bacteria</taxon>
        <taxon>Pseudomonadati</taxon>
        <taxon>Pseudomonadota</taxon>
        <taxon>Betaproteobacteria</taxon>
        <taxon>Burkholderiales</taxon>
        <taxon>Burkholderiaceae</taxon>
        <taxon>Quisquiliibacterium</taxon>
    </lineage>
</organism>
<evidence type="ECO:0008006" key="3">
    <source>
        <dbReference type="Google" id="ProtNLM"/>
    </source>
</evidence>
<name>A0A7W8M8Q9_9BURK</name>
<keyword evidence="2" id="KW-1185">Reference proteome</keyword>
<dbReference type="EMBL" id="JACHGB010000003">
    <property type="protein sequence ID" value="MBB5271540.1"/>
    <property type="molecule type" value="Genomic_DNA"/>
</dbReference>
<accession>A0A7W8M8Q9</accession>
<proteinExistence type="predicted"/>